<protein>
    <recommendedName>
        <fullName evidence="6">Beta-agarase</fullName>
    </recommendedName>
</protein>
<evidence type="ECO:0008006" key="6">
    <source>
        <dbReference type="Google" id="ProtNLM"/>
    </source>
</evidence>
<dbReference type="SUPFAM" id="SSF51445">
    <property type="entry name" value="(Trans)glycosidases"/>
    <property type="match status" value="1"/>
</dbReference>
<feature type="domain" description="Beta-porphyranase A C-terminal" evidence="2">
    <location>
        <begin position="506"/>
        <end position="600"/>
    </location>
</feature>
<keyword evidence="1" id="KW-0732">Signal</keyword>
<dbReference type="OrthoDB" id="974840at2"/>
<proteinExistence type="predicted"/>
<accession>A0A238V9W2</accession>
<dbReference type="Pfam" id="PF18206">
    <property type="entry name" value="Porphyrn_cat_1"/>
    <property type="match status" value="1"/>
</dbReference>
<reference evidence="4 5" key="1">
    <citation type="submission" date="2017-06" db="EMBL/GenBank/DDBJ databases">
        <authorList>
            <person name="Kim H.J."/>
            <person name="Triplett B.A."/>
        </authorList>
    </citation>
    <scope>NUCLEOTIDE SEQUENCE [LARGE SCALE GENOMIC DNA]</scope>
    <source>
        <strain evidence="4 5">DSM 29150</strain>
    </source>
</reference>
<keyword evidence="5" id="KW-1185">Reference proteome</keyword>
<dbReference type="Gene3D" id="2.60.40.1180">
    <property type="entry name" value="Golgi alpha-mannosidase II"/>
    <property type="match status" value="1"/>
</dbReference>
<dbReference type="Gene3D" id="3.20.20.80">
    <property type="entry name" value="Glycosidases"/>
    <property type="match status" value="1"/>
</dbReference>
<evidence type="ECO:0000259" key="2">
    <source>
        <dbReference type="Pfam" id="PF18040"/>
    </source>
</evidence>
<evidence type="ECO:0000313" key="4">
    <source>
        <dbReference type="EMBL" id="SNR30914.1"/>
    </source>
</evidence>
<dbReference type="CDD" id="cd21510">
    <property type="entry name" value="agarase_cat"/>
    <property type="match status" value="1"/>
</dbReference>
<organism evidence="4 5">
    <name type="scientific">Lutibacter agarilyticus</name>
    <dbReference type="NCBI Taxonomy" id="1109740"/>
    <lineage>
        <taxon>Bacteria</taxon>
        <taxon>Pseudomonadati</taxon>
        <taxon>Bacteroidota</taxon>
        <taxon>Flavobacteriia</taxon>
        <taxon>Flavobacteriales</taxon>
        <taxon>Flavobacteriaceae</taxon>
        <taxon>Lutibacter</taxon>
    </lineage>
</organism>
<dbReference type="Proteomes" id="UP000198384">
    <property type="component" value="Unassembled WGS sequence"/>
</dbReference>
<evidence type="ECO:0000313" key="5">
    <source>
        <dbReference type="Proteomes" id="UP000198384"/>
    </source>
</evidence>
<gene>
    <name evidence="4" type="ORF">SAMN06265371_10179</name>
</gene>
<dbReference type="InterPro" id="IPR041224">
    <property type="entry name" value="BPA_C"/>
</dbReference>
<feature type="domain" description="Porphyranase beta-sandwich" evidence="3">
    <location>
        <begin position="394"/>
        <end position="497"/>
    </location>
</feature>
<name>A0A238V9W2_9FLAO</name>
<dbReference type="AlphaFoldDB" id="A0A238V9W2"/>
<dbReference type="Pfam" id="PF18040">
    <property type="entry name" value="BPA_C"/>
    <property type="match status" value="1"/>
</dbReference>
<dbReference type="EMBL" id="FZNT01000001">
    <property type="protein sequence ID" value="SNR30914.1"/>
    <property type="molecule type" value="Genomic_DNA"/>
</dbReference>
<dbReference type="InterPro" id="IPR040527">
    <property type="entry name" value="Beta-sand_Porphyrn"/>
</dbReference>
<dbReference type="RefSeq" id="WP_089379761.1">
    <property type="nucleotide sequence ID" value="NZ_FZNT01000001.1"/>
</dbReference>
<evidence type="ECO:0000259" key="3">
    <source>
        <dbReference type="Pfam" id="PF18206"/>
    </source>
</evidence>
<evidence type="ECO:0000256" key="1">
    <source>
        <dbReference type="SAM" id="SignalP"/>
    </source>
</evidence>
<sequence>MKKQVILVIYSLLISIVSLAQNTVSIDLTTQKFIGTKSELSREKYFSMHGSYTDGDLAFDAVYLFDQLGIEFGRTFGGPKPFKKDKTTEPKLDQAYAEAAKNVERYKNAPMYESFKTRDLILTDHPKEAFQLNLNYEKVAEYNAEFIKKAYPLMPRYYEVMNEPFVHAKEYVASWDETEAVIVEMSKFHKVVADKIHAQVPGIMVGGYSAAWPEMELKDFWHWNTRMKVFMDTAGESMDFFATHIYDGRNVEGDFNYRSGSNAEAILDLIEAYSYKKWGKVKPHLISEYGYTSKGLVGKPYSAELNGTCLVSYNKILMSLMDKPDRLLKALPFITGKGSWFYNDKRNPDQHPYPWVISRKLSNGTYKYTHLIKFYQLWKDVEGKRIDITSNNPDIQVNAFGKEGKAYIAINSLADEVQEVTLDFLNKSNSLINNTTLRRLYLNEKGIPKLVFFTNISELKTLELKVGETVILECDVNAYEFENSLHEQNYYTKTYLQEIIANKTLEFTLEQVSTGKKGRASLKMGVARAHNLSKQPIIFVNGKQVKVPTNWAGYDQKPRKEFFGVIQIPVDIKYLKEGNNQVEITFPDNGGRVSSLILNVEKYN</sequence>
<dbReference type="InterPro" id="IPR013780">
    <property type="entry name" value="Glyco_hydro_b"/>
</dbReference>
<feature type="signal peptide" evidence="1">
    <location>
        <begin position="1"/>
        <end position="20"/>
    </location>
</feature>
<dbReference type="Gene3D" id="2.60.120.1200">
    <property type="match status" value="1"/>
</dbReference>
<feature type="chain" id="PRO_5012556988" description="Beta-agarase" evidence="1">
    <location>
        <begin position="21"/>
        <end position="604"/>
    </location>
</feature>
<dbReference type="InterPro" id="IPR017853">
    <property type="entry name" value="GH"/>
</dbReference>